<dbReference type="InterPro" id="IPR036278">
    <property type="entry name" value="Sialidase_sf"/>
</dbReference>
<name>A0A561UQ37_9ACTN</name>
<dbReference type="RefSeq" id="WP_211786256.1">
    <property type="nucleotide sequence ID" value="NZ_BAAAMZ010000007.1"/>
</dbReference>
<dbReference type="CDD" id="cd15482">
    <property type="entry name" value="Sialidase_non-viral"/>
    <property type="match status" value="1"/>
</dbReference>
<dbReference type="PROSITE" id="PS51318">
    <property type="entry name" value="TAT"/>
    <property type="match status" value="1"/>
</dbReference>
<evidence type="ECO:0008006" key="5">
    <source>
        <dbReference type="Google" id="ProtNLM"/>
    </source>
</evidence>
<feature type="compositionally biased region" description="Low complexity" evidence="1">
    <location>
        <begin position="499"/>
        <end position="518"/>
    </location>
</feature>
<keyword evidence="2" id="KW-0732">Signal</keyword>
<evidence type="ECO:0000256" key="2">
    <source>
        <dbReference type="SAM" id="SignalP"/>
    </source>
</evidence>
<gene>
    <name evidence="3" type="ORF">FHX73_115398</name>
</gene>
<feature type="chain" id="PRO_5038555033" description="BNR repeat protein" evidence="2">
    <location>
        <begin position="31"/>
        <end position="530"/>
    </location>
</feature>
<dbReference type="Gene3D" id="2.120.10.10">
    <property type="match status" value="2"/>
</dbReference>
<comment type="caution">
    <text evidence="3">The sequence shown here is derived from an EMBL/GenBank/DDBJ whole genome shotgun (WGS) entry which is preliminary data.</text>
</comment>
<dbReference type="EMBL" id="VIWT01000001">
    <property type="protein sequence ID" value="TWG01497.1"/>
    <property type="molecule type" value="Genomic_DNA"/>
</dbReference>
<evidence type="ECO:0000313" key="4">
    <source>
        <dbReference type="Proteomes" id="UP000317940"/>
    </source>
</evidence>
<feature type="region of interest" description="Disordered" evidence="1">
    <location>
        <begin position="475"/>
        <end position="530"/>
    </location>
</feature>
<dbReference type="InterPro" id="IPR006311">
    <property type="entry name" value="TAT_signal"/>
</dbReference>
<accession>A0A561UQ37</accession>
<dbReference type="Proteomes" id="UP000317940">
    <property type="component" value="Unassembled WGS sequence"/>
</dbReference>
<feature type="region of interest" description="Disordered" evidence="1">
    <location>
        <begin position="47"/>
        <end position="74"/>
    </location>
</feature>
<keyword evidence="4" id="KW-1185">Reference proteome</keyword>
<protein>
    <recommendedName>
        <fullName evidence="5">BNR repeat protein</fullName>
    </recommendedName>
</protein>
<proteinExistence type="predicted"/>
<feature type="compositionally biased region" description="Low complexity" evidence="1">
    <location>
        <begin position="61"/>
        <end position="73"/>
    </location>
</feature>
<sequence length="530" mass="55768">MHRSKVHRRAALATATVALALTAAVTGAPAQGATATGPLQLISPGDPYASCDLSGDGPGVSSPSAEAEPYAAADPRDPHRAITVYQQDRWSNGGARGLSSSYTTNGRDFVQTPLPFTHCAPGGLPYQRASDGWVSFGPDGTAYSSALVFDATDANNGVAAATSYDGGRTWQHVTQLIRDTDPAFGDDKNSVTADPVHAGTAYQVWDRLDQTTSPARYNGPSYLSVTRDGGRTWGPAHPFVDTSGVPNTQTIGNVIVVDPRTDTLYDFFQWLTYTDATGNTVAETHFAFVSSTDQGRSWTAPTTIVADTAVNEVDPNAPADPDKALRAGAGLPSAAIDPATGELYLAYEGSDFSAGQFDSIELVHSTDGGHSWSGPVRVNQAPNAPAFTPSIAVDRQGTVSISYYDLRYLTPTDTTTLPGAAWLLSFPRGREDAAVERQISPVFDWLQAPNAGGHFLGDYQSLITDGPRVRPVLVTANDDPQDSTDVYTGLFDPRSLRSTPATLAPATGRPAPAGPHGTSSTSGTPGRPLR</sequence>
<evidence type="ECO:0000313" key="3">
    <source>
        <dbReference type="EMBL" id="TWG01497.1"/>
    </source>
</evidence>
<feature type="signal peptide" evidence="2">
    <location>
        <begin position="1"/>
        <end position="30"/>
    </location>
</feature>
<dbReference type="AlphaFoldDB" id="A0A561UQ37"/>
<reference evidence="3 4" key="1">
    <citation type="submission" date="2019-06" db="EMBL/GenBank/DDBJ databases">
        <title>Sequencing the genomes of 1000 actinobacteria strains.</title>
        <authorList>
            <person name="Klenk H.-P."/>
        </authorList>
    </citation>
    <scope>NUCLEOTIDE SEQUENCE [LARGE SCALE GENOMIC DNA]</scope>
    <source>
        <strain evidence="3 4">DSM 44826</strain>
    </source>
</reference>
<organism evidence="3 4">
    <name type="scientific">Kitasatospora viridis</name>
    <dbReference type="NCBI Taxonomy" id="281105"/>
    <lineage>
        <taxon>Bacteria</taxon>
        <taxon>Bacillati</taxon>
        <taxon>Actinomycetota</taxon>
        <taxon>Actinomycetes</taxon>
        <taxon>Kitasatosporales</taxon>
        <taxon>Streptomycetaceae</taxon>
        <taxon>Kitasatospora</taxon>
    </lineage>
</organism>
<evidence type="ECO:0000256" key="1">
    <source>
        <dbReference type="SAM" id="MobiDB-lite"/>
    </source>
</evidence>
<dbReference type="SUPFAM" id="SSF50939">
    <property type="entry name" value="Sialidases"/>
    <property type="match status" value="1"/>
</dbReference>